<keyword evidence="2" id="KW-1185">Reference proteome</keyword>
<reference evidence="1 2" key="1">
    <citation type="journal article" date="2023" name="Plants (Basel)">
        <title>Bridging the Gap: Combining Genomics and Transcriptomics Approaches to Understand Stylosanthes scabra, an Orphan Legume from the Brazilian Caatinga.</title>
        <authorList>
            <person name="Ferreira-Neto J.R.C."/>
            <person name="da Silva M.D."/>
            <person name="Binneck E."/>
            <person name="de Melo N.F."/>
            <person name="da Silva R.H."/>
            <person name="de Melo A.L.T.M."/>
            <person name="Pandolfi V."/>
            <person name="Bustamante F.O."/>
            <person name="Brasileiro-Vidal A.C."/>
            <person name="Benko-Iseppon A.M."/>
        </authorList>
    </citation>
    <scope>NUCLEOTIDE SEQUENCE [LARGE SCALE GENOMIC DNA]</scope>
    <source>
        <tissue evidence="1">Leaves</tissue>
    </source>
</reference>
<dbReference type="Proteomes" id="UP001341840">
    <property type="component" value="Unassembled WGS sequence"/>
</dbReference>
<gene>
    <name evidence="1" type="ORF">PIB30_087616</name>
</gene>
<evidence type="ECO:0000313" key="2">
    <source>
        <dbReference type="Proteomes" id="UP001341840"/>
    </source>
</evidence>
<proteinExistence type="predicted"/>
<comment type="caution">
    <text evidence="1">The sequence shown here is derived from an EMBL/GenBank/DDBJ whole genome shotgun (WGS) entry which is preliminary data.</text>
</comment>
<dbReference type="EMBL" id="JASCZI010092172">
    <property type="protein sequence ID" value="MED6151991.1"/>
    <property type="molecule type" value="Genomic_DNA"/>
</dbReference>
<organism evidence="1 2">
    <name type="scientific">Stylosanthes scabra</name>
    <dbReference type="NCBI Taxonomy" id="79078"/>
    <lineage>
        <taxon>Eukaryota</taxon>
        <taxon>Viridiplantae</taxon>
        <taxon>Streptophyta</taxon>
        <taxon>Embryophyta</taxon>
        <taxon>Tracheophyta</taxon>
        <taxon>Spermatophyta</taxon>
        <taxon>Magnoliopsida</taxon>
        <taxon>eudicotyledons</taxon>
        <taxon>Gunneridae</taxon>
        <taxon>Pentapetalae</taxon>
        <taxon>rosids</taxon>
        <taxon>fabids</taxon>
        <taxon>Fabales</taxon>
        <taxon>Fabaceae</taxon>
        <taxon>Papilionoideae</taxon>
        <taxon>50 kb inversion clade</taxon>
        <taxon>dalbergioids sensu lato</taxon>
        <taxon>Dalbergieae</taxon>
        <taxon>Pterocarpus clade</taxon>
        <taxon>Stylosanthes</taxon>
    </lineage>
</organism>
<name>A0ABU6TVP2_9FABA</name>
<accession>A0ABU6TVP2</accession>
<sequence>MASKDAGRSRVGAQFIRDPNINRLNGTYHVAGTLGFETPRMLPPRGVVPNLPPPDVLIPYIRKAGFGGPPK</sequence>
<evidence type="ECO:0000313" key="1">
    <source>
        <dbReference type="EMBL" id="MED6151991.1"/>
    </source>
</evidence>
<protein>
    <submittedName>
        <fullName evidence="1">Uncharacterized protein</fullName>
    </submittedName>
</protein>